<feature type="domain" description="TfoX N-terminal" evidence="1">
    <location>
        <begin position="6"/>
        <end position="90"/>
    </location>
</feature>
<evidence type="ECO:0000313" key="3">
    <source>
        <dbReference type="Proteomes" id="UP000262172"/>
    </source>
</evidence>
<comment type="caution">
    <text evidence="2">The sequence shown here is derived from an EMBL/GenBank/DDBJ whole genome shotgun (WGS) entry which is preliminary data.</text>
</comment>
<dbReference type="EMBL" id="QUAB01000046">
    <property type="protein sequence ID" value="REJ04709.1"/>
    <property type="molecule type" value="Genomic_DNA"/>
</dbReference>
<accession>A0A371NSR7</accession>
<proteinExistence type="predicted"/>
<dbReference type="OrthoDB" id="214902at2"/>
<evidence type="ECO:0000313" key="2">
    <source>
        <dbReference type="EMBL" id="REJ04709.1"/>
    </source>
</evidence>
<evidence type="ECO:0000259" key="1">
    <source>
        <dbReference type="Pfam" id="PF04993"/>
    </source>
</evidence>
<dbReference type="Gene3D" id="3.30.1460.30">
    <property type="entry name" value="YgaC/TfoX-N like chaperone"/>
    <property type="match status" value="1"/>
</dbReference>
<reference evidence="2 3" key="1">
    <citation type="submission" date="2018-08" db="EMBL/GenBank/DDBJ databases">
        <title>Isolation, diversity and antifungal activity of Actinobacteria from cow dung.</title>
        <authorList>
            <person name="Ling L."/>
        </authorList>
    </citation>
    <scope>NUCLEOTIDE SEQUENCE [LARGE SCALE GENOMIC DNA]</scope>
    <source>
        <strain evidence="2 3">NEAU-LLE</strain>
    </source>
</reference>
<dbReference type="Proteomes" id="UP000262172">
    <property type="component" value="Unassembled WGS sequence"/>
</dbReference>
<sequence length="97" mass="10484">MRALLAADGIEERRMFGSRVFLQDGKILVGARKGGVLLLRVDAEHGAELLLRPGVSRARMGGSGMSANWLDVSPEALRSDDELVAWLDIAREDLPAA</sequence>
<dbReference type="Pfam" id="PF04993">
    <property type="entry name" value="TfoX_N"/>
    <property type="match status" value="1"/>
</dbReference>
<dbReference type="InterPro" id="IPR007076">
    <property type="entry name" value="TfoX_N"/>
</dbReference>
<keyword evidence="3" id="KW-1185">Reference proteome</keyword>
<protein>
    <recommendedName>
        <fullName evidence="1">TfoX N-terminal domain-containing protein</fullName>
    </recommendedName>
</protein>
<dbReference type="SUPFAM" id="SSF159894">
    <property type="entry name" value="YgaC/TfoX-N like"/>
    <property type="match status" value="1"/>
</dbReference>
<name>A0A371NSR7_9MICO</name>
<gene>
    <name evidence="2" type="ORF">DY023_14210</name>
</gene>
<organism evidence="2 3">
    <name type="scientific">Microbacterium bovistercoris</name>
    <dbReference type="NCBI Taxonomy" id="2293570"/>
    <lineage>
        <taxon>Bacteria</taxon>
        <taxon>Bacillati</taxon>
        <taxon>Actinomycetota</taxon>
        <taxon>Actinomycetes</taxon>
        <taxon>Micrococcales</taxon>
        <taxon>Microbacteriaceae</taxon>
        <taxon>Microbacterium</taxon>
    </lineage>
</organism>
<dbReference type="AlphaFoldDB" id="A0A371NSR7"/>